<protein>
    <submittedName>
        <fullName evidence="2">S9 family peptidase</fullName>
    </submittedName>
</protein>
<dbReference type="GO" id="GO:0006508">
    <property type="term" value="P:proteolysis"/>
    <property type="evidence" value="ECO:0007669"/>
    <property type="project" value="InterPro"/>
</dbReference>
<gene>
    <name evidence="2" type="ORF">I2501_02520</name>
</gene>
<proteinExistence type="predicted"/>
<comment type="caution">
    <text evidence="2">The sequence shown here is derived from an EMBL/GenBank/DDBJ whole genome shotgun (WGS) entry which is preliminary data.</text>
</comment>
<evidence type="ECO:0000259" key="1">
    <source>
        <dbReference type="Pfam" id="PF00326"/>
    </source>
</evidence>
<dbReference type="EMBL" id="JADPRT010000001">
    <property type="protein sequence ID" value="MBF9066913.1"/>
    <property type="molecule type" value="Genomic_DNA"/>
</dbReference>
<dbReference type="InterPro" id="IPR029058">
    <property type="entry name" value="AB_hydrolase_fold"/>
</dbReference>
<dbReference type="PANTHER" id="PTHR43056:SF5">
    <property type="entry name" value="PEPTIDASE S9 PROLYL OLIGOPEPTIDASE CATALYTIC DOMAIN-CONTAINING PROTEIN"/>
    <property type="match status" value="1"/>
</dbReference>
<dbReference type="Pfam" id="PF00326">
    <property type="entry name" value="Peptidase_S9"/>
    <property type="match status" value="1"/>
</dbReference>
<reference evidence="2" key="1">
    <citation type="submission" date="2020-11" db="EMBL/GenBank/DDBJ databases">
        <title>Isolation and identification of active actinomycetes.</title>
        <authorList>
            <person name="Yu B."/>
        </authorList>
    </citation>
    <scope>NUCLEOTIDE SEQUENCE</scope>
    <source>
        <strain evidence="2">NEAU-YB345</strain>
    </source>
</reference>
<dbReference type="PANTHER" id="PTHR43056">
    <property type="entry name" value="PEPTIDASE S9 PROLYL OLIGOPEPTIDASE"/>
    <property type="match status" value="1"/>
</dbReference>
<dbReference type="Gene3D" id="2.120.10.30">
    <property type="entry name" value="TolB, C-terminal domain"/>
    <property type="match status" value="1"/>
</dbReference>
<dbReference type="InterPro" id="IPR050585">
    <property type="entry name" value="Xaa-Pro_dipeptidyl-ppase/CocE"/>
</dbReference>
<feature type="domain" description="Peptidase S9 prolyl oligopeptidase catalytic" evidence="1">
    <location>
        <begin position="466"/>
        <end position="675"/>
    </location>
</feature>
<dbReference type="Gene3D" id="3.40.50.1820">
    <property type="entry name" value="alpha/beta hydrolase"/>
    <property type="match status" value="1"/>
</dbReference>
<dbReference type="InterPro" id="IPR001375">
    <property type="entry name" value="Peptidase_S9_cat"/>
</dbReference>
<organism evidence="2 3">
    <name type="scientific">Streptacidiphilus fuscans</name>
    <dbReference type="NCBI Taxonomy" id="2789292"/>
    <lineage>
        <taxon>Bacteria</taxon>
        <taxon>Bacillati</taxon>
        <taxon>Actinomycetota</taxon>
        <taxon>Actinomycetes</taxon>
        <taxon>Kitasatosporales</taxon>
        <taxon>Streptomycetaceae</taxon>
        <taxon>Streptacidiphilus</taxon>
    </lineage>
</organism>
<dbReference type="AlphaFoldDB" id="A0A931AYJ0"/>
<dbReference type="Proteomes" id="UP000657385">
    <property type="component" value="Unassembled WGS sequence"/>
</dbReference>
<keyword evidence="3" id="KW-1185">Reference proteome</keyword>
<dbReference type="SUPFAM" id="SSF53474">
    <property type="entry name" value="alpha/beta-Hydrolases"/>
    <property type="match status" value="1"/>
</dbReference>
<evidence type="ECO:0000313" key="3">
    <source>
        <dbReference type="Proteomes" id="UP000657385"/>
    </source>
</evidence>
<accession>A0A931AYJ0</accession>
<dbReference type="SUPFAM" id="SSF82171">
    <property type="entry name" value="DPP6 N-terminal domain-like"/>
    <property type="match status" value="1"/>
</dbReference>
<evidence type="ECO:0000313" key="2">
    <source>
        <dbReference type="EMBL" id="MBF9066913.1"/>
    </source>
</evidence>
<name>A0A931AYJ0_9ACTN</name>
<dbReference type="RefSeq" id="WP_196192083.1">
    <property type="nucleotide sequence ID" value="NZ_JADPRT010000001.1"/>
</dbReference>
<dbReference type="InterPro" id="IPR011042">
    <property type="entry name" value="6-blade_b-propeller_TolB-like"/>
</dbReference>
<sequence length="677" mass="71315">MTARSSPVTPETTQVITPDAVAARPGAPVWPTVAGAETWWCASDPTTASVGLWRCAAPGAPVRGVLGPGWSVGNSSIGYGGRPFLVLPGAEQHRLVFTRASDQRLYAAVVTALAAGLPETEVAPLPLTPADPDGVRTAYADPIPGPEGGDEVWCIRETTRAAPGDETADPAPRTTRDIVAVPLSGAAAEDPDAIRVVARSHHFLSGIRLSPDGARLAWIGWDHPAMPWDTSELMVARIEDGVAAPPVRVLGGDGVSVPQAEWADAHTLYAMGDPDGWWNLHRVDLTDGHPAKADAVCVLRTDVECSHAIWRVGATSFAVTDAGVLFRRSAGDQSLALWDPATGGLTELAGEWTDFAVGWSGDSSAVAVVAASPTESATPLRLDLAARQDRGAPGITVTRCVPASPDPFEDRHSIPQRRTVAVEGGWEVPYVYYPPTRPQLQGRTGPPPLLIDVHGGPTSRTGGTRSLELSLFTSRGFAVASVDYGGSIGYGRAYRDRLRHTWGTVDVADSVAVARALADAGLADPDRTAIRGGSAGGWTALAALAHTDVFCCGSVYYPISDPATWSHGETHDFESRYIESLVGVLPDDADRYAAVSPLAHAAGITVPFVMLQGLDDTICHPDQARRLVAAVEQAHGPGLCFRHLEFPGEGHGFRRAATTAAALQAELDLYAHVMGEP</sequence>
<dbReference type="GO" id="GO:0008236">
    <property type="term" value="F:serine-type peptidase activity"/>
    <property type="evidence" value="ECO:0007669"/>
    <property type="project" value="InterPro"/>
</dbReference>